<feature type="domain" description="Epoxide hydrolase N-terminal" evidence="5">
    <location>
        <begin position="26"/>
        <end position="126"/>
    </location>
</feature>
<feature type="active site" description="Nucleophile" evidence="4">
    <location>
        <position position="191"/>
    </location>
</feature>
<dbReference type="InterPro" id="IPR010497">
    <property type="entry name" value="Epoxide_hydro_N"/>
</dbReference>
<gene>
    <name evidence="6" type="ORF">INT46_011597</name>
</gene>
<dbReference type="PANTHER" id="PTHR21661:SF35">
    <property type="entry name" value="EPOXIDE HYDROLASE"/>
    <property type="match status" value="1"/>
</dbReference>
<sequence length="440" mass="50527">MRINYPILSSLIFTFHNKMIEKFIIPSLDEQDLYDKLSKVKYPQEYENEANISWKYGTPSWAVKDLVHAWKTNFSWEKKREELNQWHHYQSNINGLNIHFVHEVSKVENAIPIIMLHGWPSSFYEFHKLINPLRDGENSSQAFHVVIPSLPGYGFSEAPKEEGWGAPKMADTVHKLMIELGYHKYMVYGTDWGAGIAIFLVKSHPDHCLGYITNMPMPKVPTPTFSNLIFHPLKVLLFILALIFGLERVYGKKETKGLKTTSFANCEKDKTAGYRAIQSTRPYTLAFGLTDSPVGLLGWMLDIYHFCTHYPSPELSSKVALPETVSVDEFLTQVTIYWITNTMSSSCRLYYEALHNHKKQFAVLSSYIQVPVAVSYFEAEPCKFPRDWLEVDSNLIQFKSYDKGGHFPSLEVPDLLLADIQQFGKVVSIHAPKTQSKKEL</sequence>
<evidence type="ECO:0000256" key="1">
    <source>
        <dbReference type="ARBA" id="ARBA00010088"/>
    </source>
</evidence>
<dbReference type="Pfam" id="PF06441">
    <property type="entry name" value="EHN"/>
    <property type="match status" value="1"/>
</dbReference>
<dbReference type="GO" id="GO:0097176">
    <property type="term" value="P:epoxide metabolic process"/>
    <property type="evidence" value="ECO:0007669"/>
    <property type="project" value="TreeGrafter"/>
</dbReference>
<keyword evidence="3" id="KW-0378">Hydrolase</keyword>
<proteinExistence type="inferred from homology"/>
<dbReference type="AlphaFoldDB" id="A0A8H7QPP9"/>
<protein>
    <recommendedName>
        <fullName evidence="5">Epoxide hydrolase N-terminal domain-containing protein</fullName>
    </recommendedName>
</protein>
<dbReference type="InterPro" id="IPR016292">
    <property type="entry name" value="Epoxide_hydrolase"/>
</dbReference>
<dbReference type="OrthoDB" id="7130006at2759"/>
<evidence type="ECO:0000313" key="7">
    <source>
        <dbReference type="Proteomes" id="UP000650833"/>
    </source>
</evidence>
<dbReference type="EMBL" id="JAEPRC010000472">
    <property type="protein sequence ID" value="KAG2196532.1"/>
    <property type="molecule type" value="Genomic_DNA"/>
</dbReference>
<evidence type="ECO:0000259" key="5">
    <source>
        <dbReference type="Pfam" id="PF06441"/>
    </source>
</evidence>
<feature type="active site" description="Proton acceptor" evidence="4">
    <location>
        <position position="406"/>
    </location>
</feature>
<dbReference type="SUPFAM" id="SSF53474">
    <property type="entry name" value="alpha/beta-Hydrolases"/>
    <property type="match status" value="1"/>
</dbReference>
<accession>A0A8H7QPP9</accession>
<evidence type="ECO:0000256" key="2">
    <source>
        <dbReference type="ARBA" id="ARBA00022797"/>
    </source>
</evidence>
<dbReference type="InterPro" id="IPR000639">
    <property type="entry name" value="Epox_hydrolase-like"/>
</dbReference>
<dbReference type="PANTHER" id="PTHR21661">
    <property type="entry name" value="EPOXIDE HYDROLASE 1-RELATED"/>
    <property type="match status" value="1"/>
</dbReference>
<name>A0A8H7QPP9_9FUNG</name>
<comment type="similarity">
    <text evidence="1">Belongs to the peptidase S33 family.</text>
</comment>
<keyword evidence="7" id="KW-1185">Reference proteome</keyword>
<evidence type="ECO:0000313" key="6">
    <source>
        <dbReference type="EMBL" id="KAG2196532.1"/>
    </source>
</evidence>
<comment type="caution">
    <text evidence="6">The sequence shown here is derived from an EMBL/GenBank/DDBJ whole genome shotgun (WGS) entry which is preliminary data.</text>
</comment>
<keyword evidence="2" id="KW-0058">Aromatic hydrocarbons catabolism</keyword>
<dbReference type="GO" id="GO:0004301">
    <property type="term" value="F:epoxide hydrolase activity"/>
    <property type="evidence" value="ECO:0007669"/>
    <property type="project" value="TreeGrafter"/>
</dbReference>
<dbReference type="InterPro" id="IPR029058">
    <property type="entry name" value="AB_hydrolase_fold"/>
</dbReference>
<evidence type="ECO:0000256" key="3">
    <source>
        <dbReference type="ARBA" id="ARBA00022801"/>
    </source>
</evidence>
<dbReference type="Gene3D" id="3.40.50.1820">
    <property type="entry name" value="alpha/beta hydrolase"/>
    <property type="match status" value="1"/>
</dbReference>
<dbReference type="PRINTS" id="PR00412">
    <property type="entry name" value="EPOXHYDRLASE"/>
</dbReference>
<feature type="active site" description="Proton donor" evidence="4">
    <location>
        <position position="350"/>
    </location>
</feature>
<dbReference type="PIRSF" id="PIRSF001112">
    <property type="entry name" value="Epoxide_hydrolase"/>
    <property type="match status" value="1"/>
</dbReference>
<reference evidence="6" key="1">
    <citation type="submission" date="2020-12" db="EMBL/GenBank/DDBJ databases">
        <title>Metabolic potential, ecology and presence of endohyphal bacteria is reflected in genomic diversity of Mucoromycotina.</title>
        <authorList>
            <person name="Muszewska A."/>
            <person name="Okrasinska A."/>
            <person name="Steczkiewicz K."/>
            <person name="Drgas O."/>
            <person name="Orlowska M."/>
            <person name="Perlinska-Lenart U."/>
            <person name="Aleksandrzak-Piekarczyk T."/>
            <person name="Szatraj K."/>
            <person name="Zielenkiewicz U."/>
            <person name="Pilsyk S."/>
            <person name="Malc E."/>
            <person name="Mieczkowski P."/>
            <person name="Kruszewska J.S."/>
            <person name="Biernat P."/>
            <person name="Pawlowska J."/>
        </authorList>
    </citation>
    <scope>NUCLEOTIDE SEQUENCE</scope>
    <source>
        <strain evidence="6">CBS 226.32</strain>
    </source>
</reference>
<organism evidence="6 7">
    <name type="scientific">Mucor plumbeus</name>
    <dbReference type="NCBI Taxonomy" id="97098"/>
    <lineage>
        <taxon>Eukaryota</taxon>
        <taxon>Fungi</taxon>
        <taxon>Fungi incertae sedis</taxon>
        <taxon>Mucoromycota</taxon>
        <taxon>Mucoromycotina</taxon>
        <taxon>Mucoromycetes</taxon>
        <taxon>Mucorales</taxon>
        <taxon>Mucorineae</taxon>
        <taxon>Mucoraceae</taxon>
        <taxon>Mucor</taxon>
    </lineage>
</organism>
<evidence type="ECO:0000256" key="4">
    <source>
        <dbReference type="PIRSR" id="PIRSR001112-1"/>
    </source>
</evidence>
<dbReference type="Proteomes" id="UP000650833">
    <property type="component" value="Unassembled WGS sequence"/>
</dbReference>